<protein>
    <recommendedName>
        <fullName evidence="3">Rap-GAP domain-containing protein</fullName>
    </recommendedName>
</protein>
<dbReference type="EMBL" id="JAOAOG010000271">
    <property type="protein sequence ID" value="KAJ6234196.1"/>
    <property type="molecule type" value="Genomic_DNA"/>
</dbReference>
<dbReference type="Pfam" id="PF20412">
    <property type="entry name" value="RALGAPB_N"/>
    <property type="match status" value="1"/>
</dbReference>
<proteinExistence type="predicted"/>
<dbReference type="Pfam" id="PF02145">
    <property type="entry name" value="Rap_GAP"/>
    <property type="match status" value="1"/>
</dbReference>
<gene>
    <name evidence="4" type="ORF">M0813_03998</name>
</gene>
<feature type="compositionally biased region" description="Basic and acidic residues" evidence="2">
    <location>
        <begin position="896"/>
        <end position="908"/>
    </location>
</feature>
<evidence type="ECO:0000313" key="4">
    <source>
        <dbReference type="EMBL" id="KAJ6234196.1"/>
    </source>
</evidence>
<feature type="compositionally biased region" description="Polar residues" evidence="2">
    <location>
        <begin position="1359"/>
        <end position="1368"/>
    </location>
</feature>
<evidence type="ECO:0000313" key="5">
    <source>
        <dbReference type="Proteomes" id="UP001150062"/>
    </source>
</evidence>
<feature type="compositionally biased region" description="Basic and acidic residues" evidence="2">
    <location>
        <begin position="1284"/>
        <end position="1294"/>
    </location>
</feature>
<feature type="domain" description="Rap-GAP" evidence="3">
    <location>
        <begin position="971"/>
        <end position="1179"/>
    </location>
</feature>
<name>A0ABQ8XNQ2_9EUKA</name>
<evidence type="ECO:0000256" key="2">
    <source>
        <dbReference type="SAM" id="MobiDB-lite"/>
    </source>
</evidence>
<dbReference type="InterPro" id="IPR046859">
    <property type="entry name" value="RGPA/RALGAPB_N"/>
</dbReference>
<evidence type="ECO:0000259" key="3">
    <source>
        <dbReference type="PROSITE" id="PS50085"/>
    </source>
</evidence>
<dbReference type="InterPro" id="IPR035974">
    <property type="entry name" value="Rap/Ran-GAP_sf"/>
</dbReference>
<feature type="compositionally biased region" description="Basic residues" evidence="2">
    <location>
        <begin position="1318"/>
        <end position="1354"/>
    </location>
</feature>
<dbReference type="PANTHER" id="PTHR21344">
    <property type="entry name" value="RAL GTPASE-ACTIVATING PROTEIN SUBUNIT BETA"/>
    <property type="match status" value="1"/>
</dbReference>
<dbReference type="InterPro" id="IPR000331">
    <property type="entry name" value="Rap/Ran_GAP_dom"/>
</dbReference>
<evidence type="ECO:0000256" key="1">
    <source>
        <dbReference type="ARBA" id="ARBA00022468"/>
    </source>
</evidence>
<organism evidence="4 5">
    <name type="scientific">Anaeramoeba flamelloides</name>
    <dbReference type="NCBI Taxonomy" id="1746091"/>
    <lineage>
        <taxon>Eukaryota</taxon>
        <taxon>Metamonada</taxon>
        <taxon>Anaeramoebidae</taxon>
        <taxon>Anaeramoeba</taxon>
    </lineage>
</organism>
<feature type="region of interest" description="Disordered" evidence="2">
    <location>
        <begin position="895"/>
        <end position="931"/>
    </location>
</feature>
<keyword evidence="5" id="KW-1185">Reference proteome</keyword>
<dbReference type="InterPro" id="IPR039930">
    <property type="entry name" value="RALGAPB"/>
</dbReference>
<accession>A0ABQ8XNQ2</accession>
<sequence length="1368" mass="159397">MFLNHISLVTPNQHRTKTDVLVRFPHALKKSVISQILNYLLDCSNLDHLIPSTFHMKWFLEVTGQAFALPIEEHQTISIALKIYDSWIFGLNLPSAFDQKKNFFYKEIFGHLSLIFEQRKNLTKELSKKHIELCKSVISIFNRIKSKDKDFLSSDSWTYLLHILLGITDSFLRDEGTTIEPFLTKKLSVHMLKILFETWLISETQDLRSWELLGTLAKDWIHRKCTIIQWSSTTFGLLNRVISILYGSFEGTDAVTIALPSPSNTTFKPSIINISDEKVIFSWEKMLNILGNPNDFTSPKNFYLAMNGIRDIVTLLLRVGNKQDYKKTNETLILSDHPDGNSIIKIFGRWPIEAVFKNKSGFDEGTSVAYSILCDIFTSHQRSHFLEEYLYKFYSFIVYSFENEKDFPEAVCSIIMNTETIFMTKLKGLFVLIPYYLKIINKILLNNEPTFKITVPFSSLRRSALLILKTLISFPNHFSENVNIPEIDGYSRENIKNFQFISTIRTAIINGFAKEMDPGNAKIFFWNMSYLLLATINRQSTVVPLIILTLQKFICAPTEEQEKWPTDVIISALTTLRSFTYLVDEINDCSTQTLPNLITGLSRVIKIQITNLPRNWKQKEFDHVIIEIINLICDFVCEGQWIFLYPNTVNEILQAIGQIVNAKKKPSETKKERKKKDEGKLIISSRVKFIAQITWFKILRIAGNFPLSSGLSNFSTLITEEKIMKKIGFDKNKFMDYIRFYLFGNDKIFTIIEYPFRDETDKKYKTYIIIRDLIGRYSWTFTFQGLPLENKIKIYEPTNKKKSTMDLKLNSQTKKINNNQEQDQNLEKNTDLKKNNNLKKKKKLEIEFDYQSDNIDFFQKEIENKIQSIESLINLQKEIENNDQILKEITNGEINNKNENKNQNKDYSEDGYGEEDSDSGNSLRPKQKNREDKDFKFNESRLLLANLGLLNISDKKQIHSLNNCDELLSTLKQLDKCSERLCHSIGIIYIEEGQNRYYNGEGIFENKHGNEDYEDFIRQIGWIINLKKHNGYTGKLDWVKTGKYAPYFSNYNTEVIFKVATLLKTEDIELKKQILGSCFIVIVWCNDERHFNPKCIKFNKNRIFFIIKPHVNGLFTVTVEDYTGIVHNSGPLMNNSFLDKPTLANLVRTTAINCNYQLYLKNGISVEPYKIRAGVIKEIKRNFLLKLNYDEFYSYLFSGLHKEILDEKSQFIDDESSKSDFSDLSTSDRKYLKKTFSDSSDSRRSNSEYSKYKNNLSNKFQYSEGTDKSEITDVSENFSYNSENKSDFDHENQNKKHKKKKSEIRNINIKLEIIDTKKKNKKTKPKKSKSPMKKKRSKSKSKSQKDKKKNQPKLKKIESGTQSDDFEK</sequence>
<comment type="caution">
    <text evidence="4">The sequence shown here is derived from an EMBL/GenBank/DDBJ whole genome shotgun (WGS) entry which is preliminary data.</text>
</comment>
<dbReference type="Gene3D" id="3.40.50.11210">
    <property type="entry name" value="Rap/Ran-GAP"/>
    <property type="match status" value="1"/>
</dbReference>
<dbReference type="Proteomes" id="UP001150062">
    <property type="component" value="Unassembled WGS sequence"/>
</dbReference>
<feature type="compositionally biased region" description="Acidic residues" evidence="2">
    <location>
        <begin position="909"/>
        <end position="918"/>
    </location>
</feature>
<reference evidence="4" key="1">
    <citation type="submission" date="2022-08" db="EMBL/GenBank/DDBJ databases">
        <title>Novel sulfate-reducing endosymbionts in the free-living metamonad Anaeramoeba.</title>
        <authorList>
            <person name="Jerlstrom-Hultqvist J."/>
            <person name="Cepicka I."/>
            <person name="Gallot-Lavallee L."/>
            <person name="Salas-Leiva D."/>
            <person name="Curtis B.A."/>
            <person name="Zahonova K."/>
            <person name="Pipaliya S."/>
            <person name="Dacks J."/>
            <person name="Roger A.J."/>
        </authorList>
    </citation>
    <scope>NUCLEOTIDE SEQUENCE</scope>
    <source>
        <strain evidence="4">Schooner1</strain>
    </source>
</reference>
<dbReference type="PANTHER" id="PTHR21344:SF1">
    <property type="entry name" value="RAL GTPASE-ACTIVATING PROTEIN SUBUNIT BETA"/>
    <property type="match status" value="1"/>
</dbReference>
<keyword evidence="1" id="KW-0343">GTPase activation</keyword>
<dbReference type="PROSITE" id="PS50085">
    <property type="entry name" value="RAPGAP"/>
    <property type="match status" value="1"/>
</dbReference>
<dbReference type="SUPFAM" id="SSF111347">
    <property type="entry name" value="Rap/Ran-GAP"/>
    <property type="match status" value="1"/>
</dbReference>
<feature type="region of interest" description="Disordered" evidence="2">
    <location>
        <begin position="1282"/>
        <end position="1368"/>
    </location>
</feature>